<dbReference type="EMBL" id="CP042806">
    <property type="protein sequence ID" value="QEE30501.1"/>
    <property type="molecule type" value="Genomic_DNA"/>
</dbReference>
<evidence type="ECO:0000256" key="2">
    <source>
        <dbReference type="ARBA" id="ARBA00022475"/>
    </source>
</evidence>
<proteinExistence type="predicted"/>
<dbReference type="GO" id="GO:0005886">
    <property type="term" value="C:plasma membrane"/>
    <property type="evidence" value="ECO:0007669"/>
    <property type="project" value="UniProtKB-SubCell"/>
</dbReference>
<evidence type="ECO:0000313" key="9">
    <source>
        <dbReference type="Proteomes" id="UP000321820"/>
    </source>
</evidence>
<keyword evidence="4 6" id="KW-1133">Transmembrane helix</keyword>
<accession>A0A5B9EJC6</accession>
<evidence type="ECO:0000256" key="1">
    <source>
        <dbReference type="ARBA" id="ARBA00004651"/>
    </source>
</evidence>
<dbReference type="AlphaFoldDB" id="A0A5B9EJC6"/>
<protein>
    <submittedName>
        <fullName evidence="8">FtsX-like permease family protein</fullName>
    </submittedName>
</protein>
<evidence type="ECO:0000256" key="4">
    <source>
        <dbReference type="ARBA" id="ARBA00022989"/>
    </source>
</evidence>
<keyword evidence="9" id="KW-1185">Reference proteome</keyword>
<evidence type="ECO:0000259" key="7">
    <source>
        <dbReference type="Pfam" id="PF02687"/>
    </source>
</evidence>
<evidence type="ECO:0000256" key="5">
    <source>
        <dbReference type="ARBA" id="ARBA00023136"/>
    </source>
</evidence>
<feature type="transmembrane region" description="Helical" evidence="6">
    <location>
        <begin position="56"/>
        <end position="78"/>
    </location>
</feature>
<feature type="domain" description="ABC3 transporter permease C-terminal" evidence="7">
    <location>
        <begin position="15"/>
        <end position="84"/>
    </location>
</feature>
<gene>
    <name evidence="8" type="ORF">FTW19_22445</name>
</gene>
<dbReference type="InterPro" id="IPR003838">
    <property type="entry name" value="ABC3_permease_C"/>
</dbReference>
<name>A0A5B9EJC6_9BACT</name>
<dbReference type="KEGG" id="talb:FTW19_22445"/>
<keyword evidence="2" id="KW-1003">Cell membrane</keyword>
<evidence type="ECO:0000256" key="6">
    <source>
        <dbReference type="SAM" id="Phobius"/>
    </source>
</evidence>
<comment type="subcellular location">
    <subcellularLocation>
        <location evidence="1">Cell membrane</location>
        <topology evidence="1">Multi-pass membrane protein</topology>
    </subcellularLocation>
</comment>
<dbReference type="Pfam" id="PF02687">
    <property type="entry name" value="FtsX"/>
    <property type="match status" value="1"/>
</dbReference>
<keyword evidence="3 6" id="KW-0812">Transmembrane</keyword>
<evidence type="ECO:0000256" key="3">
    <source>
        <dbReference type="ARBA" id="ARBA00022692"/>
    </source>
</evidence>
<keyword evidence="5 6" id="KW-0472">Membrane</keyword>
<reference evidence="8 9" key="1">
    <citation type="submission" date="2019-08" db="EMBL/GenBank/DDBJ databases">
        <title>Complete genome sequence of Terriglobus albidus strain ORNL.</title>
        <authorList>
            <person name="Podar M."/>
        </authorList>
    </citation>
    <scope>NUCLEOTIDE SEQUENCE [LARGE SCALE GENOMIC DNA]</scope>
    <source>
        <strain evidence="8 9">ORNL</strain>
    </source>
</reference>
<dbReference type="Proteomes" id="UP000321820">
    <property type="component" value="Chromosome"/>
</dbReference>
<evidence type="ECO:0000313" key="8">
    <source>
        <dbReference type="EMBL" id="QEE30501.1"/>
    </source>
</evidence>
<sequence length="110" mass="11558">MLSGGVLILDASACCSQGFYGTISYVVNEQRREIAIRLAWGVQRGNILRIVLRRGAGLTAAGTGLGVVGALIVSHLMSRSALRRVAIMTAARTVQNALAIQIKTAKPPAV</sequence>
<organism evidence="8 9">
    <name type="scientific">Terriglobus albidus</name>
    <dbReference type="NCBI Taxonomy" id="1592106"/>
    <lineage>
        <taxon>Bacteria</taxon>
        <taxon>Pseudomonadati</taxon>
        <taxon>Acidobacteriota</taxon>
        <taxon>Terriglobia</taxon>
        <taxon>Terriglobales</taxon>
        <taxon>Acidobacteriaceae</taxon>
        <taxon>Terriglobus</taxon>
    </lineage>
</organism>